<dbReference type="InterPro" id="IPR050221">
    <property type="entry name" value="26S_Proteasome_ATPase"/>
</dbReference>
<proteinExistence type="inferred from homology"/>
<dbReference type="CDD" id="cd19481">
    <property type="entry name" value="RecA-like_protease"/>
    <property type="match status" value="1"/>
</dbReference>
<keyword evidence="2" id="KW-0547">Nucleotide-binding</keyword>
<dbReference type="Gene3D" id="3.40.50.300">
    <property type="entry name" value="P-loop containing nucleotide triphosphate hydrolases"/>
    <property type="match status" value="2"/>
</dbReference>
<dbReference type="PANTHER" id="PTHR23073">
    <property type="entry name" value="26S PROTEASOME REGULATORY SUBUNIT"/>
    <property type="match status" value="1"/>
</dbReference>
<evidence type="ECO:0000313" key="5">
    <source>
        <dbReference type="EMBL" id="PJJ41452.1"/>
    </source>
</evidence>
<evidence type="ECO:0000256" key="1">
    <source>
        <dbReference type="ARBA" id="ARBA00006914"/>
    </source>
</evidence>
<gene>
    <name evidence="5" type="ORF">BGX16_1424</name>
</gene>
<dbReference type="InterPro" id="IPR003959">
    <property type="entry name" value="ATPase_AAA_core"/>
</dbReference>
<dbReference type="OrthoDB" id="9802352at2"/>
<organism evidence="5 6">
    <name type="scientific">Hallerella succinigenes</name>
    <dbReference type="NCBI Taxonomy" id="1896222"/>
    <lineage>
        <taxon>Bacteria</taxon>
        <taxon>Pseudomonadati</taxon>
        <taxon>Fibrobacterota</taxon>
        <taxon>Fibrobacteria</taxon>
        <taxon>Fibrobacterales</taxon>
        <taxon>Fibrobacteraceae</taxon>
        <taxon>Hallerella</taxon>
    </lineage>
</organism>
<dbReference type="InterPro" id="IPR003593">
    <property type="entry name" value="AAA+_ATPase"/>
</dbReference>
<dbReference type="EMBL" id="PGEX01000001">
    <property type="protein sequence ID" value="PJJ41452.1"/>
    <property type="molecule type" value="Genomic_DNA"/>
</dbReference>
<evidence type="ECO:0000256" key="3">
    <source>
        <dbReference type="ARBA" id="ARBA00022840"/>
    </source>
</evidence>
<dbReference type="GO" id="GO:0005524">
    <property type="term" value="F:ATP binding"/>
    <property type="evidence" value="ECO:0007669"/>
    <property type="project" value="UniProtKB-KW"/>
</dbReference>
<keyword evidence="6" id="KW-1185">Reference proteome</keyword>
<dbReference type="Pfam" id="PF00004">
    <property type="entry name" value="AAA"/>
    <property type="match status" value="2"/>
</dbReference>
<comment type="similarity">
    <text evidence="1">Belongs to the AAA ATPase family.</text>
</comment>
<evidence type="ECO:0000259" key="4">
    <source>
        <dbReference type="SMART" id="SM00382"/>
    </source>
</evidence>
<dbReference type="InterPro" id="IPR027417">
    <property type="entry name" value="P-loop_NTPase"/>
</dbReference>
<accession>A0A2M9A6X4</accession>
<dbReference type="SMART" id="SM00382">
    <property type="entry name" value="AAA"/>
    <property type="match status" value="2"/>
</dbReference>
<comment type="caution">
    <text evidence="5">The sequence shown here is derived from an EMBL/GenBank/DDBJ whole genome shotgun (WGS) entry which is preliminary data.</text>
</comment>
<keyword evidence="3" id="KW-0067">ATP-binding</keyword>
<sequence length="776" mass="88658">MRPDYFKCVANSLLSLKADTKASLNFILLKSYEYWIRVIRYSKCYPDADDCIRIFPKEGVARILSALSAHFAKLNEEEDAMSTCERLAFIKESNDKYIGKRIDSDDENKSIAYQRRRKAMNRFKYLVERGCAGSEVSAYVESYLNGEGIFDRSAQKVFYDCVIDELVTILFDNPNFHDDYVRRLNIMQRSFCLNDTEMEILMFSWIFFNKTQCECLLRTFKSDNRFSDPSPSDIFPMLFPEFEFEKAISCRGSLKQMGILDDHLDTTLRTDRFLDGQSGDDLDSLYFQVYEGGSVPFKTLCRDNPKIQIAFNLLKYASKGQGLNLFFYGVEGTGKTELAKSIASKLHRPLVLTNISTKGIHRNSLKNESLQERMGSILFAATKYQNQKAILLVDESDIILNNCEKGALNFFLEQIKVPVIWISNMVENIEKSTLRRFDYSIHFERPDAEKRLQVWESVVREQDAKSLLSQDTIRQLSAELPITAGGITQAVAGTKRLVLAGCDMDPVQSVRTIAEAQAELLELDLEYVNRDKESRAPRYMLNALNIDADIPRLLKTMSAFDARWRQMKEVDRPDSLNMLLYGPPGTGKTEFAKHLARTLNRKLVVKKASDLLNCYVGGTEKNIRKMFKEAEESKAILFLDEADSLIRDRNGANHSWEVTQVNEMLTQMENFKGIFIAATNFDGTLDMASRRRFALKVKFGYLKPEGIEALWRGFFPSVSCPDAARNMRMLAPGDFNAAYGTLRFYDESELSADTILNALKSEMAYKDGREGRTMGL</sequence>
<feature type="domain" description="AAA+ ATPase" evidence="4">
    <location>
        <begin position="574"/>
        <end position="703"/>
    </location>
</feature>
<dbReference type="GO" id="GO:0016887">
    <property type="term" value="F:ATP hydrolysis activity"/>
    <property type="evidence" value="ECO:0007669"/>
    <property type="project" value="InterPro"/>
</dbReference>
<protein>
    <submittedName>
        <fullName evidence="5">SpoVK/Ycf46/Vps4 family AAA+-type ATPase</fullName>
    </submittedName>
</protein>
<feature type="domain" description="AAA+ ATPase" evidence="4">
    <location>
        <begin position="321"/>
        <end position="447"/>
    </location>
</feature>
<dbReference type="AlphaFoldDB" id="A0A2M9A6X4"/>
<reference evidence="5 6" key="1">
    <citation type="submission" date="2017-11" db="EMBL/GenBank/DDBJ databases">
        <title>Animal gut microbial communities from fecal samples from Wisconsin, USA.</title>
        <authorList>
            <person name="Neumann A."/>
        </authorList>
    </citation>
    <scope>NUCLEOTIDE SEQUENCE [LARGE SCALE GENOMIC DNA]</scope>
    <source>
        <strain evidence="5 6">UWS3</strain>
    </source>
</reference>
<dbReference type="SUPFAM" id="SSF52540">
    <property type="entry name" value="P-loop containing nucleoside triphosphate hydrolases"/>
    <property type="match status" value="2"/>
</dbReference>
<evidence type="ECO:0000313" key="6">
    <source>
        <dbReference type="Proteomes" id="UP000231134"/>
    </source>
</evidence>
<name>A0A2M9A6X4_9BACT</name>
<evidence type="ECO:0000256" key="2">
    <source>
        <dbReference type="ARBA" id="ARBA00022741"/>
    </source>
</evidence>
<dbReference type="RefSeq" id="WP_100425416.1">
    <property type="nucleotide sequence ID" value="NZ_PGEX01000001.1"/>
</dbReference>
<dbReference type="Proteomes" id="UP000231134">
    <property type="component" value="Unassembled WGS sequence"/>
</dbReference>